<feature type="compositionally biased region" description="Pro residues" evidence="1">
    <location>
        <begin position="335"/>
        <end position="347"/>
    </location>
</feature>
<dbReference type="eggNOG" id="ENOG50336WS">
    <property type="taxonomic scope" value="Bacteria"/>
</dbReference>
<feature type="region of interest" description="Disordered" evidence="1">
    <location>
        <begin position="1"/>
        <end position="25"/>
    </location>
</feature>
<evidence type="ECO:0000313" key="2">
    <source>
        <dbReference type="EMBL" id="GAD87093.1"/>
    </source>
</evidence>
<sequence>MLSRPAQQADNRRPRPDNRTRPRPLDSTALVSRLTERDRWILRMLHEHRVLTTNQLTSLAFPTQPIALRRLNLLHRYGVVDRFRPWRTEGSAPMHWVLAPAGAGVLAAEAGITVRELGYQHQRALAIGHSLHLTHTLGVAEWFTALITHPALDQRGNPAQVQAWWSQTRCERLWGDLARPDAFGRYAHAEDVLDFYLEYDLESTTALSRVAAKLTGYAELARTTGVVAPVLLWVPSVARETKARAALHRTWERLPDPEAVPVATAAAELLAPTLEASPADQVWLPLDANAANAANGSRRRHLHQLATAWPRRTPPEPDSEPDPGWAPQSGIVTLSPPPPQPPTYESW</sequence>
<dbReference type="OrthoDB" id="2562278at2"/>
<feature type="region of interest" description="Disordered" evidence="1">
    <location>
        <begin position="306"/>
        <end position="347"/>
    </location>
</feature>
<proteinExistence type="predicted"/>
<dbReference type="InterPro" id="IPR025855">
    <property type="entry name" value="Replic_Relax"/>
</dbReference>
<keyword evidence="3" id="KW-1185">Reference proteome</keyword>
<accession>U5EL84</accession>
<dbReference type="Proteomes" id="UP000017048">
    <property type="component" value="Unassembled WGS sequence"/>
</dbReference>
<dbReference type="RefSeq" id="WP_022567153.1">
    <property type="nucleotide sequence ID" value="NZ_BAFO02000034.1"/>
</dbReference>
<name>U5EL84_NOCAS</name>
<organism evidence="2 3">
    <name type="scientific">Nocardia asteroides NBRC 15531</name>
    <dbReference type="NCBI Taxonomy" id="1110697"/>
    <lineage>
        <taxon>Bacteria</taxon>
        <taxon>Bacillati</taxon>
        <taxon>Actinomycetota</taxon>
        <taxon>Actinomycetes</taxon>
        <taxon>Mycobacteriales</taxon>
        <taxon>Nocardiaceae</taxon>
        <taxon>Nocardia</taxon>
    </lineage>
</organism>
<gene>
    <name evidence="2" type="ORF">NCAST_34_02230</name>
</gene>
<dbReference type="GeneID" id="91520059"/>
<dbReference type="Pfam" id="PF13814">
    <property type="entry name" value="Replic_Relax"/>
    <property type="match status" value="1"/>
</dbReference>
<dbReference type="AlphaFoldDB" id="U5EL84"/>
<dbReference type="EMBL" id="BAFO02000034">
    <property type="protein sequence ID" value="GAD87093.1"/>
    <property type="molecule type" value="Genomic_DNA"/>
</dbReference>
<evidence type="ECO:0000313" key="3">
    <source>
        <dbReference type="Proteomes" id="UP000017048"/>
    </source>
</evidence>
<reference evidence="2 3" key="1">
    <citation type="journal article" date="2014" name="BMC Genomics">
        <title>Genome based analysis of type-I polyketide synthase and nonribosomal peptide synthetase gene clusters in seven strains of five representative Nocardia species.</title>
        <authorList>
            <person name="Komaki H."/>
            <person name="Ichikawa N."/>
            <person name="Hosoyama A."/>
            <person name="Takahashi-Nakaguchi A."/>
            <person name="Matsuzawa T."/>
            <person name="Suzuki K."/>
            <person name="Fujita N."/>
            <person name="Gonoi T."/>
        </authorList>
    </citation>
    <scope>NUCLEOTIDE SEQUENCE [LARGE SCALE GENOMIC DNA]</scope>
    <source>
        <strain evidence="2 3">NBRC 15531</strain>
    </source>
</reference>
<dbReference type="STRING" id="1824.SAMN05444423_104169"/>
<comment type="caution">
    <text evidence="2">The sequence shown here is derived from an EMBL/GenBank/DDBJ whole genome shotgun (WGS) entry which is preliminary data.</text>
</comment>
<feature type="compositionally biased region" description="Basic and acidic residues" evidence="1">
    <location>
        <begin position="10"/>
        <end position="24"/>
    </location>
</feature>
<evidence type="ECO:0000256" key="1">
    <source>
        <dbReference type="SAM" id="MobiDB-lite"/>
    </source>
</evidence>
<protein>
    <recommendedName>
        <fullName evidence="4">Protein involved in plasmid replication-relaxation</fullName>
    </recommendedName>
</protein>
<evidence type="ECO:0008006" key="4">
    <source>
        <dbReference type="Google" id="ProtNLM"/>
    </source>
</evidence>
<dbReference type="SUPFAM" id="SSF46785">
    <property type="entry name" value="Winged helix' DNA-binding domain"/>
    <property type="match status" value="1"/>
</dbReference>
<dbReference type="InterPro" id="IPR036390">
    <property type="entry name" value="WH_DNA-bd_sf"/>
</dbReference>